<dbReference type="EMBL" id="JH689042">
    <property type="protein sequence ID" value="EJD32369.1"/>
    <property type="molecule type" value="Genomic_DNA"/>
</dbReference>
<gene>
    <name evidence="1" type="ORF">AURDEDRAFT_178566</name>
</gene>
<name>J0CQ86_AURST</name>
<dbReference type="Proteomes" id="UP000006514">
    <property type="component" value="Unassembled WGS sequence"/>
</dbReference>
<feature type="non-terminal residue" evidence="1">
    <location>
        <position position="426"/>
    </location>
</feature>
<dbReference type="InParanoid" id="J0CQ86"/>
<evidence type="ECO:0000313" key="2">
    <source>
        <dbReference type="Proteomes" id="UP000006514"/>
    </source>
</evidence>
<reference evidence="2" key="1">
    <citation type="journal article" date="2012" name="Science">
        <title>The Paleozoic origin of enzymatic lignin decomposition reconstructed from 31 fungal genomes.</title>
        <authorList>
            <person name="Floudas D."/>
            <person name="Binder M."/>
            <person name="Riley R."/>
            <person name="Barry K."/>
            <person name="Blanchette R.A."/>
            <person name="Henrissat B."/>
            <person name="Martinez A.T."/>
            <person name="Otillar R."/>
            <person name="Spatafora J.W."/>
            <person name="Yadav J.S."/>
            <person name="Aerts A."/>
            <person name="Benoit I."/>
            <person name="Boyd A."/>
            <person name="Carlson A."/>
            <person name="Copeland A."/>
            <person name="Coutinho P.M."/>
            <person name="de Vries R.P."/>
            <person name="Ferreira P."/>
            <person name="Findley K."/>
            <person name="Foster B."/>
            <person name="Gaskell J."/>
            <person name="Glotzer D."/>
            <person name="Gorecki P."/>
            <person name="Heitman J."/>
            <person name="Hesse C."/>
            <person name="Hori C."/>
            <person name="Igarashi K."/>
            <person name="Jurgens J.A."/>
            <person name="Kallen N."/>
            <person name="Kersten P."/>
            <person name="Kohler A."/>
            <person name="Kuees U."/>
            <person name="Kumar T.K.A."/>
            <person name="Kuo A."/>
            <person name="LaButti K."/>
            <person name="Larrondo L.F."/>
            <person name="Lindquist E."/>
            <person name="Ling A."/>
            <person name="Lombard V."/>
            <person name="Lucas S."/>
            <person name="Lundell T."/>
            <person name="Martin R."/>
            <person name="McLaughlin D.J."/>
            <person name="Morgenstern I."/>
            <person name="Morin E."/>
            <person name="Murat C."/>
            <person name="Nagy L.G."/>
            <person name="Nolan M."/>
            <person name="Ohm R.A."/>
            <person name="Patyshakuliyeva A."/>
            <person name="Rokas A."/>
            <person name="Ruiz-Duenas F.J."/>
            <person name="Sabat G."/>
            <person name="Salamov A."/>
            <person name="Samejima M."/>
            <person name="Schmutz J."/>
            <person name="Slot J.C."/>
            <person name="St John F."/>
            <person name="Stenlid J."/>
            <person name="Sun H."/>
            <person name="Sun S."/>
            <person name="Syed K."/>
            <person name="Tsang A."/>
            <person name="Wiebenga A."/>
            <person name="Young D."/>
            <person name="Pisabarro A."/>
            <person name="Eastwood D.C."/>
            <person name="Martin F."/>
            <person name="Cullen D."/>
            <person name="Grigoriev I.V."/>
            <person name="Hibbett D.S."/>
        </authorList>
    </citation>
    <scope>NUCLEOTIDE SEQUENCE [LARGE SCALE GENOMIC DNA]</scope>
    <source>
        <strain evidence="2">TFB10046</strain>
    </source>
</reference>
<organism evidence="1 2">
    <name type="scientific">Auricularia subglabra (strain TFB-10046 / SS5)</name>
    <name type="common">White-rot fungus</name>
    <name type="synonym">Auricularia delicata (strain TFB10046)</name>
    <dbReference type="NCBI Taxonomy" id="717982"/>
    <lineage>
        <taxon>Eukaryota</taxon>
        <taxon>Fungi</taxon>
        <taxon>Dikarya</taxon>
        <taxon>Basidiomycota</taxon>
        <taxon>Agaricomycotina</taxon>
        <taxon>Agaricomycetes</taxon>
        <taxon>Auriculariales</taxon>
        <taxon>Auriculariaceae</taxon>
        <taxon>Auricularia</taxon>
    </lineage>
</organism>
<accession>J0CQ86</accession>
<proteinExistence type="predicted"/>
<dbReference type="AlphaFoldDB" id="J0CQ86"/>
<evidence type="ECO:0000313" key="1">
    <source>
        <dbReference type="EMBL" id="EJD32369.1"/>
    </source>
</evidence>
<keyword evidence="2" id="KW-1185">Reference proteome</keyword>
<protein>
    <submittedName>
        <fullName evidence="1">Uncharacterized protein</fullName>
    </submittedName>
</protein>
<sequence>MVVAGRTMGLMWKTKRPVEWQAIIEELYLVTVEELQTFAQPLNEARPPGRVWFVALRSLAETCKAIRVVCLPHLYKYLHISRTQSIIGLDAVRGKGFIYKDTRAASAREARVLRAVPFLWTTSLVLHASPLWLLEEQFLAVSRSLPTLKHLRVHVLFRQSEATQASAYRGALSQINTFLTSTAGKMLLLVGFWFSLPGQERPSSGALREMLLTSKPLLIGPKVGKLFFFPRFGATRNHNGADLGEDALRFLPWPCGVKEIAMSATDLCICDPINWHHHYELERVTLLCEDVVSEVYGDESLVQRIAASLGRAAPWWRDSLTLLRLENTVFDTSCALAVAELRSLAQLNLHPSVVDASEVMTLLEVENENLMEAQERLEMDDQGHMLGTRTRRRMVIVPDHADLLGSEDFAQLEEDTAAAMLMLLKL</sequence>
<dbReference type="KEGG" id="adl:AURDEDRAFT_178566"/>